<dbReference type="AlphaFoldDB" id="A0A183DCY7"/>
<dbReference type="PROSITE" id="PS50240">
    <property type="entry name" value="TRYPSIN_DOM"/>
    <property type="match status" value="1"/>
</dbReference>
<gene>
    <name evidence="4" type="ORF">GPUH_LOCUS6578</name>
</gene>
<evidence type="ECO:0000259" key="3">
    <source>
        <dbReference type="PROSITE" id="PS50240"/>
    </source>
</evidence>
<evidence type="ECO:0000313" key="5">
    <source>
        <dbReference type="Proteomes" id="UP000271098"/>
    </source>
</evidence>
<accession>A0A183DCY7</accession>
<name>A0A183DCY7_9BILA</name>
<dbReference type="InterPro" id="IPR001254">
    <property type="entry name" value="Trypsin_dom"/>
</dbReference>
<reference evidence="6" key="1">
    <citation type="submission" date="2016-06" db="UniProtKB">
        <authorList>
            <consortium name="WormBaseParasite"/>
        </authorList>
    </citation>
    <scope>IDENTIFICATION</scope>
</reference>
<dbReference type="InterPro" id="IPR043504">
    <property type="entry name" value="Peptidase_S1_PA_chymotrypsin"/>
</dbReference>
<dbReference type="GO" id="GO:0004252">
    <property type="term" value="F:serine-type endopeptidase activity"/>
    <property type="evidence" value="ECO:0007669"/>
    <property type="project" value="InterPro"/>
</dbReference>
<proteinExistence type="inferred from homology"/>
<dbReference type="WBParaSite" id="GPUH_0000658701-mRNA-1">
    <property type="protein sequence ID" value="GPUH_0000658701-mRNA-1"/>
    <property type="gene ID" value="GPUH_0000658701"/>
</dbReference>
<reference evidence="4 5" key="2">
    <citation type="submission" date="2018-11" db="EMBL/GenBank/DDBJ databases">
        <authorList>
            <consortium name="Pathogen Informatics"/>
        </authorList>
    </citation>
    <scope>NUCLEOTIDE SEQUENCE [LARGE SCALE GENOMIC DNA]</scope>
</reference>
<dbReference type="EMBL" id="UYRT01015680">
    <property type="protein sequence ID" value="VDK55217.1"/>
    <property type="molecule type" value="Genomic_DNA"/>
</dbReference>
<organism evidence="6">
    <name type="scientific">Gongylonema pulchrum</name>
    <dbReference type="NCBI Taxonomy" id="637853"/>
    <lineage>
        <taxon>Eukaryota</taxon>
        <taxon>Metazoa</taxon>
        <taxon>Ecdysozoa</taxon>
        <taxon>Nematoda</taxon>
        <taxon>Chromadorea</taxon>
        <taxon>Rhabditida</taxon>
        <taxon>Spirurina</taxon>
        <taxon>Spiruromorpha</taxon>
        <taxon>Spiruroidea</taxon>
        <taxon>Gongylonematidae</taxon>
        <taxon>Gongylonema</taxon>
    </lineage>
</organism>
<keyword evidence="1" id="KW-1015">Disulfide bond</keyword>
<protein>
    <submittedName>
        <fullName evidence="6">Peptidase S1 domain-containing protein</fullName>
    </submittedName>
</protein>
<dbReference type="Pfam" id="PF00089">
    <property type="entry name" value="Trypsin"/>
    <property type="match status" value="1"/>
</dbReference>
<sequence>WIKVNTFRAQYGRFFYSRCEKSDFALLELEDLIDDDSFTSYICLAHRHIIRQHEIARLIGYGWGADPSQQLDLMNNLQVINYTNLSVQERCVEAWRQIPEDALCTMENQASSTCWGDSGGGLAAQGKNGQWTLLGILSFGSDCKTLLRGRPVQAQFYTDISDYIADIDSFTAYKDAIKRNHFQVLLPMHA</sequence>
<evidence type="ECO:0000313" key="6">
    <source>
        <dbReference type="WBParaSite" id="GPUH_0000658701-mRNA-1"/>
    </source>
</evidence>
<dbReference type="OrthoDB" id="6353231at2759"/>
<keyword evidence="5" id="KW-1185">Reference proteome</keyword>
<evidence type="ECO:0000256" key="2">
    <source>
        <dbReference type="ARBA" id="ARBA00024195"/>
    </source>
</evidence>
<dbReference type="Proteomes" id="UP000271098">
    <property type="component" value="Unassembled WGS sequence"/>
</dbReference>
<feature type="domain" description="Peptidase S1" evidence="3">
    <location>
        <begin position="1"/>
        <end position="182"/>
    </location>
</feature>
<dbReference type="PANTHER" id="PTHR24256">
    <property type="entry name" value="TRYPTASE-RELATED"/>
    <property type="match status" value="1"/>
</dbReference>
<dbReference type="SUPFAM" id="SSF50494">
    <property type="entry name" value="Trypsin-like serine proteases"/>
    <property type="match status" value="1"/>
</dbReference>
<dbReference type="InterPro" id="IPR051487">
    <property type="entry name" value="Ser/Thr_Proteases_Immune/Dev"/>
</dbReference>
<dbReference type="InterPro" id="IPR009003">
    <property type="entry name" value="Peptidase_S1_PA"/>
</dbReference>
<dbReference type="Gene3D" id="2.40.10.10">
    <property type="entry name" value="Trypsin-like serine proteases"/>
    <property type="match status" value="1"/>
</dbReference>
<dbReference type="GO" id="GO:0006508">
    <property type="term" value="P:proteolysis"/>
    <property type="evidence" value="ECO:0007669"/>
    <property type="project" value="InterPro"/>
</dbReference>
<evidence type="ECO:0000256" key="1">
    <source>
        <dbReference type="ARBA" id="ARBA00023157"/>
    </source>
</evidence>
<evidence type="ECO:0000313" key="4">
    <source>
        <dbReference type="EMBL" id="VDK55217.1"/>
    </source>
</evidence>
<comment type="similarity">
    <text evidence="2">Belongs to the peptidase S1 family. CLIP subfamily.</text>
</comment>